<accession>A0A5B7JSN7</accession>
<organism evidence="2 3">
    <name type="scientific">Portunus trituberculatus</name>
    <name type="common">Swimming crab</name>
    <name type="synonym">Neptunus trituberculatus</name>
    <dbReference type="NCBI Taxonomy" id="210409"/>
    <lineage>
        <taxon>Eukaryota</taxon>
        <taxon>Metazoa</taxon>
        <taxon>Ecdysozoa</taxon>
        <taxon>Arthropoda</taxon>
        <taxon>Crustacea</taxon>
        <taxon>Multicrustacea</taxon>
        <taxon>Malacostraca</taxon>
        <taxon>Eumalacostraca</taxon>
        <taxon>Eucarida</taxon>
        <taxon>Decapoda</taxon>
        <taxon>Pleocyemata</taxon>
        <taxon>Brachyura</taxon>
        <taxon>Eubrachyura</taxon>
        <taxon>Portunoidea</taxon>
        <taxon>Portunidae</taxon>
        <taxon>Portuninae</taxon>
        <taxon>Portunus</taxon>
    </lineage>
</organism>
<dbReference type="InterPro" id="IPR035892">
    <property type="entry name" value="C2_domain_sf"/>
</dbReference>
<sequence>MNNIKASSKTSTRRASSAPVFNQTFRFEVEDDEVTQYLLRLTMYDRHPQNGEKAVGAVIVPLNAVDLCSDATMSRDLQ</sequence>
<feature type="domain" description="C2" evidence="1">
    <location>
        <begin position="1"/>
        <end position="77"/>
    </location>
</feature>
<proteinExistence type="predicted"/>
<comment type="caution">
    <text evidence="2">The sequence shown here is derived from an EMBL/GenBank/DDBJ whole genome shotgun (WGS) entry which is preliminary data.</text>
</comment>
<dbReference type="AlphaFoldDB" id="A0A5B7JSN7"/>
<dbReference type="Pfam" id="PF00168">
    <property type="entry name" value="C2"/>
    <property type="match status" value="1"/>
</dbReference>
<name>A0A5B7JSN7_PORTR</name>
<evidence type="ECO:0000313" key="3">
    <source>
        <dbReference type="Proteomes" id="UP000324222"/>
    </source>
</evidence>
<dbReference type="InterPro" id="IPR000008">
    <property type="entry name" value="C2_dom"/>
</dbReference>
<evidence type="ECO:0000259" key="1">
    <source>
        <dbReference type="PROSITE" id="PS50004"/>
    </source>
</evidence>
<evidence type="ECO:0000313" key="2">
    <source>
        <dbReference type="EMBL" id="MPC99850.1"/>
    </source>
</evidence>
<reference evidence="2 3" key="1">
    <citation type="submission" date="2019-05" db="EMBL/GenBank/DDBJ databases">
        <title>Another draft genome of Portunus trituberculatus and its Hox gene families provides insights of decapod evolution.</title>
        <authorList>
            <person name="Jeong J.-H."/>
            <person name="Song I."/>
            <person name="Kim S."/>
            <person name="Choi T."/>
            <person name="Kim D."/>
            <person name="Ryu S."/>
            <person name="Kim W."/>
        </authorList>
    </citation>
    <scope>NUCLEOTIDE SEQUENCE [LARGE SCALE GENOMIC DNA]</scope>
    <source>
        <tissue evidence="2">Muscle</tissue>
    </source>
</reference>
<dbReference type="Proteomes" id="UP000324222">
    <property type="component" value="Unassembled WGS sequence"/>
</dbReference>
<protein>
    <submittedName>
        <fullName evidence="2">Synaptotagmin-1</fullName>
    </submittedName>
</protein>
<dbReference type="EMBL" id="VSRR010120234">
    <property type="protein sequence ID" value="MPC99850.1"/>
    <property type="molecule type" value="Genomic_DNA"/>
</dbReference>
<dbReference type="Gene3D" id="2.60.40.150">
    <property type="entry name" value="C2 domain"/>
    <property type="match status" value="1"/>
</dbReference>
<dbReference type="SUPFAM" id="SSF49562">
    <property type="entry name" value="C2 domain (Calcium/lipid-binding domain, CaLB)"/>
    <property type="match status" value="1"/>
</dbReference>
<dbReference type="OrthoDB" id="6366042at2759"/>
<keyword evidence="3" id="KW-1185">Reference proteome</keyword>
<gene>
    <name evidence="2" type="primary">SYT1_0</name>
    <name evidence="2" type="ORF">E2C01_095292</name>
</gene>
<dbReference type="PROSITE" id="PS50004">
    <property type="entry name" value="C2"/>
    <property type="match status" value="1"/>
</dbReference>